<protein>
    <submittedName>
        <fullName evidence="1">Uncharacterized protein</fullName>
    </submittedName>
</protein>
<sequence length="98" mass="11178">MNRDLELRIKGHLYEIEGVNDEVLGSEQGLPMSVRGYEKTLKSVANCGEDELVDQVAESIKEHIRTHEDRPENQTVRRDARMLLTEQGIAPDSYLNRA</sequence>
<evidence type="ECO:0000313" key="2">
    <source>
        <dbReference type="Proteomes" id="UP000253273"/>
    </source>
</evidence>
<proteinExistence type="predicted"/>
<name>A0A345E6K3_9EURY</name>
<keyword evidence="2" id="KW-1185">Reference proteome</keyword>
<dbReference type="KEGG" id="haj:DU500_16090"/>
<dbReference type="AlphaFoldDB" id="A0A345E6K3"/>
<accession>A0A345E6K3</accession>
<gene>
    <name evidence="1" type="ORF">DU500_16090</name>
</gene>
<dbReference type="Proteomes" id="UP000253273">
    <property type="component" value="Chromosome"/>
</dbReference>
<evidence type="ECO:0000313" key="1">
    <source>
        <dbReference type="EMBL" id="AXG07825.1"/>
    </source>
</evidence>
<reference evidence="1 2" key="1">
    <citation type="submission" date="2018-07" db="EMBL/GenBank/DDBJ databases">
        <title>Genome sequences of Haloplanus sp. CBA1113.</title>
        <authorList>
            <person name="Kim Y.B."/>
            <person name="Roh S.W."/>
        </authorList>
    </citation>
    <scope>NUCLEOTIDE SEQUENCE [LARGE SCALE GENOMIC DNA]</scope>
    <source>
        <strain evidence="1 2">CBA1113</strain>
    </source>
</reference>
<dbReference type="EMBL" id="CP031150">
    <property type="protein sequence ID" value="AXG07825.1"/>
    <property type="molecule type" value="Genomic_DNA"/>
</dbReference>
<organism evidence="1 2">
    <name type="scientific">Haloplanus rubicundus</name>
    <dbReference type="NCBI Taxonomy" id="1547898"/>
    <lineage>
        <taxon>Archaea</taxon>
        <taxon>Methanobacteriati</taxon>
        <taxon>Methanobacteriota</taxon>
        <taxon>Stenosarchaea group</taxon>
        <taxon>Halobacteria</taxon>
        <taxon>Halobacteriales</taxon>
        <taxon>Haloferacaceae</taxon>
        <taxon>Haloplanus</taxon>
    </lineage>
</organism>